<dbReference type="InterPro" id="IPR002059">
    <property type="entry name" value="CSP_DNA-bd"/>
</dbReference>
<dbReference type="Gene3D" id="2.40.50.140">
    <property type="entry name" value="Nucleic acid-binding proteins"/>
    <property type="match status" value="1"/>
</dbReference>
<evidence type="ECO:0000256" key="3">
    <source>
        <dbReference type="SAM" id="Phobius"/>
    </source>
</evidence>
<reference evidence="5" key="1">
    <citation type="submission" date="2018-05" db="EMBL/GenBank/DDBJ databases">
        <authorList>
            <person name="Lanie J.A."/>
            <person name="Ng W.-L."/>
            <person name="Kazmierczak K.M."/>
            <person name="Andrzejewski T.M."/>
            <person name="Davidsen T.M."/>
            <person name="Wayne K.J."/>
            <person name="Tettelin H."/>
            <person name="Glass J.I."/>
            <person name="Rusch D."/>
            <person name="Podicherti R."/>
            <person name="Tsui H.-C.T."/>
            <person name="Winkler M.E."/>
        </authorList>
    </citation>
    <scope>NUCLEOTIDE SEQUENCE</scope>
</reference>
<dbReference type="Pfam" id="PF00313">
    <property type="entry name" value="CSD"/>
    <property type="match status" value="1"/>
</dbReference>
<sequence length="134" mass="15242">MTDQKPNRLLASNRTFTLCCAVYFLGGYTLIKEFWPDSDMAFYILVGVGTAVGVPILRWRRRNRGSERHNGTVKWFNERKGYGFIAQENGDDVFVHYREIRGEGFKTLAEGQQVEFGLVTRDKGTAAEDVVPTD</sequence>
<dbReference type="InterPro" id="IPR012340">
    <property type="entry name" value="NA-bd_OB-fold"/>
</dbReference>
<evidence type="ECO:0000259" key="4">
    <source>
        <dbReference type="PROSITE" id="PS51857"/>
    </source>
</evidence>
<proteinExistence type="predicted"/>
<dbReference type="GO" id="GO:0005737">
    <property type="term" value="C:cytoplasm"/>
    <property type="evidence" value="ECO:0007669"/>
    <property type="project" value="UniProtKB-SubCell"/>
</dbReference>
<dbReference type="InterPro" id="IPR050181">
    <property type="entry name" value="Cold_shock_domain"/>
</dbReference>
<feature type="domain" description="CSD" evidence="4">
    <location>
        <begin position="68"/>
        <end position="132"/>
    </location>
</feature>
<keyword evidence="2" id="KW-0963">Cytoplasm</keyword>
<dbReference type="AlphaFoldDB" id="A0A382KEY6"/>
<dbReference type="FunFam" id="2.40.50.140:FF:000006">
    <property type="entry name" value="Cold shock protein CspC"/>
    <property type="match status" value="1"/>
</dbReference>
<gene>
    <name evidence="5" type="ORF">METZ01_LOCUS276418</name>
</gene>
<dbReference type="InterPro" id="IPR019844">
    <property type="entry name" value="CSD_CS"/>
</dbReference>
<evidence type="ECO:0000256" key="2">
    <source>
        <dbReference type="ARBA" id="ARBA00022490"/>
    </source>
</evidence>
<feature type="transmembrane region" description="Helical" evidence="3">
    <location>
        <begin position="15"/>
        <end position="35"/>
    </location>
</feature>
<dbReference type="GO" id="GO:0003676">
    <property type="term" value="F:nucleic acid binding"/>
    <property type="evidence" value="ECO:0007669"/>
    <property type="project" value="InterPro"/>
</dbReference>
<comment type="subcellular location">
    <subcellularLocation>
        <location evidence="1">Cytoplasm</location>
    </subcellularLocation>
</comment>
<protein>
    <recommendedName>
        <fullName evidence="4">CSD domain-containing protein</fullName>
    </recommendedName>
</protein>
<keyword evidence="3" id="KW-0812">Transmembrane</keyword>
<keyword evidence="3" id="KW-0472">Membrane</keyword>
<accession>A0A382KEY6</accession>
<dbReference type="EMBL" id="UINC01080537">
    <property type="protein sequence ID" value="SVC23564.1"/>
    <property type="molecule type" value="Genomic_DNA"/>
</dbReference>
<organism evidence="5">
    <name type="scientific">marine metagenome</name>
    <dbReference type="NCBI Taxonomy" id="408172"/>
    <lineage>
        <taxon>unclassified sequences</taxon>
        <taxon>metagenomes</taxon>
        <taxon>ecological metagenomes</taxon>
    </lineage>
</organism>
<dbReference type="PROSITE" id="PS51857">
    <property type="entry name" value="CSD_2"/>
    <property type="match status" value="1"/>
</dbReference>
<dbReference type="InterPro" id="IPR011129">
    <property type="entry name" value="CSD"/>
</dbReference>
<dbReference type="PRINTS" id="PR00050">
    <property type="entry name" value="COLDSHOCK"/>
</dbReference>
<dbReference type="SMART" id="SM00357">
    <property type="entry name" value="CSP"/>
    <property type="match status" value="1"/>
</dbReference>
<evidence type="ECO:0000313" key="5">
    <source>
        <dbReference type="EMBL" id="SVC23564.1"/>
    </source>
</evidence>
<feature type="transmembrane region" description="Helical" evidence="3">
    <location>
        <begin position="41"/>
        <end position="59"/>
    </location>
</feature>
<dbReference type="CDD" id="cd04458">
    <property type="entry name" value="CSP_CDS"/>
    <property type="match status" value="1"/>
</dbReference>
<evidence type="ECO:0000256" key="1">
    <source>
        <dbReference type="ARBA" id="ARBA00004496"/>
    </source>
</evidence>
<dbReference type="PROSITE" id="PS00352">
    <property type="entry name" value="CSD_1"/>
    <property type="match status" value="1"/>
</dbReference>
<keyword evidence="3" id="KW-1133">Transmembrane helix</keyword>
<name>A0A382KEY6_9ZZZZ</name>
<dbReference type="SUPFAM" id="SSF50249">
    <property type="entry name" value="Nucleic acid-binding proteins"/>
    <property type="match status" value="1"/>
</dbReference>
<dbReference type="PANTHER" id="PTHR11544">
    <property type="entry name" value="COLD SHOCK DOMAIN CONTAINING PROTEINS"/>
    <property type="match status" value="1"/>
</dbReference>